<name>A0A220UJ67_9GAMM</name>
<evidence type="ECO:0000256" key="10">
    <source>
        <dbReference type="ARBA" id="ARBA00047776"/>
    </source>
</evidence>
<dbReference type="PANTHER" id="PTHR47878:SF1">
    <property type="entry name" value="FLAVODOXIN_FERREDOXIN--NADP REDUCTASE"/>
    <property type="match status" value="1"/>
</dbReference>
<dbReference type="Proteomes" id="UP000198367">
    <property type="component" value="Chromosome"/>
</dbReference>
<dbReference type="AlphaFoldDB" id="A0A220UJ67"/>
<dbReference type="InterPro" id="IPR039261">
    <property type="entry name" value="FNR_nucleotide-bd"/>
</dbReference>
<keyword evidence="4" id="KW-0285">Flavoprotein</keyword>
<protein>
    <recommendedName>
        <fullName evidence="3">ferredoxin--NADP(+) reductase</fullName>
        <ecNumber evidence="3">1.18.1.2</ecNumber>
    </recommendedName>
</protein>
<keyword evidence="6" id="KW-0274">FAD</keyword>
<dbReference type="SUPFAM" id="SSF52343">
    <property type="entry name" value="Ferredoxin reductase-like, C-terminal NADP-linked domain"/>
    <property type="match status" value="1"/>
</dbReference>
<evidence type="ECO:0000256" key="4">
    <source>
        <dbReference type="ARBA" id="ARBA00022630"/>
    </source>
</evidence>
<comment type="catalytic activity">
    <reaction evidence="10">
        <text>2 reduced [2Fe-2S]-[ferredoxin] + NADP(+) + H(+) = 2 oxidized [2Fe-2S]-[ferredoxin] + NADPH</text>
        <dbReference type="Rhea" id="RHEA:20125"/>
        <dbReference type="Rhea" id="RHEA-COMP:10000"/>
        <dbReference type="Rhea" id="RHEA-COMP:10001"/>
        <dbReference type="ChEBI" id="CHEBI:15378"/>
        <dbReference type="ChEBI" id="CHEBI:33737"/>
        <dbReference type="ChEBI" id="CHEBI:33738"/>
        <dbReference type="ChEBI" id="CHEBI:57783"/>
        <dbReference type="ChEBI" id="CHEBI:58349"/>
        <dbReference type="EC" id="1.18.1.2"/>
    </reaction>
</comment>
<dbReference type="GO" id="GO:0000166">
    <property type="term" value="F:nucleotide binding"/>
    <property type="evidence" value="ECO:0007669"/>
    <property type="project" value="UniProtKB-KW"/>
</dbReference>
<comment type="cofactor">
    <cofactor evidence="9">
        <name>[2Fe-2S] cluster</name>
        <dbReference type="ChEBI" id="CHEBI:190135"/>
    </cofactor>
</comment>
<evidence type="ECO:0000313" key="13">
    <source>
        <dbReference type="Proteomes" id="UP000198367"/>
    </source>
</evidence>
<feature type="domain" description="FAD-binding FR-type" evidence="11">
    <location>
        <begin position="1"/>
        <end position="99"/>
    </location>
</feature>
<dbReference type="Gene3D" id="2.40.30.10">
    <property type="entry name" value="Translation factors"/>
    <property type="match status" value="1"/>
</dbReference>
<dbReference type="InterPro" id="IPR001709">
    <property type="entry name" value="Flavoprot_Pyr_Nucl_cyt_Rdtase"/>
</dbReference>
<dbReference type="InterPro" id="IPR017938">
    <property type="entry name" value="Riboflavin_synthase-like_b-brl"/>
</dbReference>
<dbReference type="GO" id="GO:0034599">
    <property type="term" value="P:cellular response to oxidative stress"/>
    <property type="evidence" value="ECO:0007669"/>
    <property type="project" value="TreeGrafter"/>
</dbReference>
<dbReference type="InterPro" id="IPR051930">
    <property type="entry name" value="FNR_type-1"/>
</dbReference>
<dbReference type="KEGG" id="sbj:CF168_03185"/>
<gene>
    <name evidence="12" type="ORF">CF168_03185</name>
</gene>
<dbReference type="CDD" id="cd06195">
    <property type="entry name" value="FNR1"/>
    <property type="match status" value="1"/>
</dbReference>
<keyword evidence="8" id="KW-0560">Oxidoreductase</keyword>
<dbReference type="InterPro" id="IPR017927">
    <property type="entry name" value="FAD-bd_FR_type"/>
</dbReference>
<evidence type="ECO:0000256" key="5">
    <source>
        <dbReference type="ARBA" id="ARBA00022741"/>
    </source>
</evidence>
<dbReference type="Gene3D" id="3.40.50.80">
    <property type="entry name" value="Nucleotide-binding domain of ferredoxin-NADP reductase (FNR) module"/>
    <property type="match status" value="1"/>
</dbReference>
<evidence type="ECO:0000256" key="3">
    <source>
        <dbReference type="ARBA" id="ARBA00013223"/>
    </source>
</evidence>
<comment type="similarity">
    <text evidence="2">Belongs to the ferredoxin--NADP reductase type 1 family.</text>
</comment>
<organism evidence="12 13">
    <name type="scientific">Shewanella bicestrii</name>
    <dbReference type="NCBI Taxonomy" id="2018305"/>
    <lineage>
        <taxon>Bacteria</taxon>
        <taxon>Pseudomonadati</taxon>
        <taxon>Pseudomonadota</taxon>
        <taxon>Gammaproteobacteria</taxon>
        <taxon>Alteromonadales</taxon>
        <taxon>Shewanellaceae</taxon>
        <taxon>Shewanella</taxon>
    </lineage>
</organism>
<keyword evidence="7" id="KW-0521">NADP</keyword>
<evidence type="ECO:0000256" key="6">
    <source>
        <dbReference type="ARBA" id="ARBA00022827"/>
    </source>
</evidence>
<evidence type="ECO:0000259" key="11">
    <source>
        <dbReference type="PROSITE" id="PS51384"/>
    </source>
</evidence>
<dbReference type="EC" id="1.18.1.2" evidence="3"/>
<proteinExistence type="inferred from homology"/>
<dbReference type="InterPro" id="IPR008333">
    <property type="entry name" value="Cbr1-like_FAD-bd_dom"/>
</dbReference>
<comment type="cofactor">
    <cofactor evidence="1">
        <name>FAD</name>
        <dbReference type="ChEBI" id="CHEBI:57692"/>
    </cofactor>
</comment>
<dbReference type="EMBL" id="CP022358">
    <property type="protein sequence ID" value="ASK67946.1"/>
    <property type="molecule type" value="Genomic_DNA"/>
</dbReference>
<evidence type="ECO:0000256" key="2">
    <source>
        <dbReference type="ARBA" id="ARBA00008312"/>
    </source>
</evidence>
<dbReference type="InterPro" id="IPR033892">
    <property type="entry name" value="FNR_bac"/>
</dbReference>
<keyword evidence="5" id="KW-0547">Nucleotide-binding</keyword>
<dbReference type="GO" id="GO:0004324">
    <property type="term" value="F:ferredoxin-NADP+ reductase activity"/>
    <property type="evidence" value="ECO:0007669"/>
    <property type="project" value="UniProtKB-EC"/>
</dbReference>
<dbReference type="InterPro" id="IPR001433">
    <property type="entry name" value="OxRdtase_FAD/NAD-bd"/>
</dbReference>
<dbReference type="Pfam" id="PF00175">
    <property type="entry name" value="NAD_binding_1"/>
    <property type="match status" value="1"/>
</dbReference>
<evidence type="ECO:0000313" key="12">
    <source>
        <dbReference type="EMBL" id="ASK67946.1"/>
    </source>
</evidence>
<evidence type="ECO:0000256" key="7">
    <source>
        <dbReference type="ARBA" id="ARBA00022857"/>
    </source>
</evidence>
<dbReference type="Pfam" id="PF00970">
    <property type="entry name" value="FAD_binding_6"/>
    <property type="match status" value="1"/>
</dbReference>
<keyword evidence="13" id="KW-1185">Reference proteome</keyword>
<dbReference type="PROSITE" id="PS51384">
    <property type="entry name" value="FAD_FR"/>
    <property type="match status" value="1"/>
</dbReference>
<evidence type="ECO:0000256" key="8">
    <source>
        <dbReference type="ARBA" id="ARBA00023002"/>
    </source>
</evidence>
<evidence type="ECO:0000256" key="1">
    <source>
        <dbReference type="ARBA" id="ARBA00001974"/>
    </source>
</evidence>
<dbReference type="RefSeq" id="WP_089066951.1">
    <property type="nucleotide sequence ID" value="NZ_CP022358.1"/>
</dbReference>
<dbReference type="PRINTS" id="PR00371">
    <property type="entry name" value="FPNCR"/>
</dbReference>
<dbReference type="SUPFAM" id="SSF63380">
    <property type="entry name" value="Riboflavin synthase domain-like"/>
    <property type="match status" value="1"/>
</dbReference>
<accession>A0A220UJ67</accession>
<dbReference type="PANTHER" id="PTHR47878">
    <property type="entry name" value="OXIDOREDUCTASE FAD/NAD(P)-BINDING DOMAIN PROTEIN"/>
    <property type="match status" value="1"/>
</dbReference>
<evidence type="ECO:0000256" key="9">
    <source>
        <dbReference type="ARBA" id="ARBA00034078"/>
    </source>
</evidence>
<sequence length="249" mass="27417">MWTRGRVIERIDWSDKLFSLRIAAELAPFIPGQFIKLSQLQDDKRVARAYSLVNSPDKPYAEILAVAVEDGQLSPQLQNLAIGDEIEITPTATGFMTLDEIPKGAGQGRHLWLLATGTAVGPFLSMLDTPEPWQRFEKVVLVYGVREAKDLAYLDKLKAYSVQYPDQFILCLTVTREKLDDALQCRIPDGLVSGEIEAKVGLALSAADSQVMICGNPGMISGAQAALLDKGLAKNLRRAPGQITVEKYW</sequence>
<dbReference type="GO" id="GO:0042167">
    <property type="term" value="P:heme catabolic process"/>
    <property type="evidence" value="ECO:0007669"/>
    <property type="project" value="TreeGrafter"/>
</dbReference>
<reference evidence="12 13" key="1">
    <citation type="submission" date="2017-07" db="EMBL/GenBank/DDBJ databases">
        <title>Phenotypical and genomic characterization of a clinical isolate of Shewanella bicestrii sp. nov. producing an extended-spectrum beta-lactamase and a new oxacillinase variant.</title>
        <authorList>
            <person name="Jousset A.B."/>
            <person name="Bonnin R.A."/>
            <person name="Girlich D."/>
            <person name="Dabos L."/>
            <person name="Potron A."/>
            <person name="Dortet L."/>
            <person name="Glaser P."/>
            <person name="Naas T."/>
        </authorList>
    </citation>
    <scope>NUCLEOTIDE SEQUENCE [LARGE SCALE GENOMIC DNA]</scope>
    <source>
        <strain evidence="12 13">JAB-1</strain>
    </source>
</reference>